<keyword evidence="2" id="KW-1133">Transmembrane helix</keyword>
<evidence type="ECO:0000256" key="2">
    <source>
        <dbReference type="SAM" id="Phobius"/>
    </source>
</evidence>
<protein>
    <recommendedName>
        <fullName evidence="5">DUF805 domain-containing protein</fullName>
    </recommendedName>
</protein>
<proteinExistence type="predicted"/>
<dbReference type="AlphaFoldDB" id="A0AA96ZX96"/>
<dbReference type="PANTHER" id="PTHR34980">
    <property type="entry name" value="INNER MEMBRANE PROTEIN-RELATED-RELATED"/>
    <property type="match status" value="1"/>
</dbReference>
<accession>A0AA96ZX96</accession>
<reference evidence="3 4" key="1">
    <citation type="submission" date="2023-07" db="EMBL/GenBank/DDBJ databases">
        <title>Closed genome sequence of Methanosarcinaceae archaeon Am2.</title>
        <authorList>
            <person name="Poehlein A."/>
            <person name="Protasov E."/>
            <person name="Platt K."/>
            <person name="Reeh H."/>
            <person name="Daniel R."/>
            <person name="Brune A."/>
        </authorList>
    </citation>
    <scope>NUCLEOTIDE SEQUENCE [LARGE SCALE GENOMIC DNA]</scope>
    <source>
        <strain evidence="3 4">Am2</strain>
    </source>
</reference>
<dbReference type="EMBL" id="CP131061">
    <property type="protein sequence ID" value="WNY26812.1"/>
    <property type="molecule type" value="Genomic_DNA"/>
</dbReference>
<sequence>MTDNDENNSIMSKYLTFDGRLNRLPYFLRYIGFIFAICVCAFFTTIAETTRSTTFGAIVGLFYIFVIITGLIIMLFSAIRRLHDLNMSGWWLLIRIIPIIGFVFDLLMFIIDGNTGPNKYGEDPKGRNPTTYSTNDYNGGSPSDPIENVTPEYDAADGSGNDK</sequence>
<dbReference type="GO" id="GO:0005886">
    <property type="term" value="C:plasma membrane"/>
    <property type="evidence" value="ECO:0007669"/>
    <property type="project" value="TreeGrafter"/>
</dbReference>
<evidence type="ECO:0008006" key="5">
    <source>
        <dbReference type="Google" id="ProtNLM"/>
    </source>
</evidence>
<feature type="transmembrane region" description="Helical" evidence="2">
    <location>
        <begin position="27"/>
        <end position="47"/>
    </location>
</feature>
<dbReference type="GeneID" id="89228000"/>
<dbReference type="Pfam" id="PF05656">
    <property type="entry name" value="DUF805"/>
    <property type="match status" value="1"/>
</dbReference>
<dbReference type="PANTHER" id="PTHR34980:SF3">
    <property type="entry name" value="BLR8105 PROTEIN"/>
    <property type="match status" value="1"/>
</dbReference>
<evidence type="ECO:0000256" key="1">
    <source>
        <dbReference type="SAM" id="MobiDB-lite"/>
    </source>
</evidence>
<dbReference type="InterPro" id="IPR008523">
    <property type="entry name" value="DUF805"/>
</dbReference>
<feature type="transmembrane region" description="Helical" evidence="2">
    <location>
        <begin position="90"/>
        <end position="111"/>
    </location>
</feature>
<dbReference type="RefSeq" id="WP_338098320.1">
    <property type="nucleotide sequence ID" value="NZ_CP131061.1"/>
</dbReference>
<gene>
    <name evidence="3" type="ORF">MsAm2_05920</name>
</gene>
<organism evidence="3 4">
    <name type="scientific">Methanolapillus ohkumae</name>
    <dbReference type="NCBI Taxonomy" id="3028298"/>
    <lineage>
        <taxon>Archaea</taxon>
        <taxon>Methanobacteriati</taxon>
        <taxon>Methanobacteriota</taxon>
        <taxon>Stenosarchaea group</taxon>
        <taxon>Methanomicrobia</taxon>
        <taxon>Methanosarcinales</taxon>
        <taxon>Methanosarcinaceae</taxon>
        <taxon>Methanolapillus</taxon>
    </lineage>
</organism>
<evidence type="ECO:0000313" key="4">
    <source>
        <dbReference type="Proteomes" id="UP001304970"/>
    </source>
</evidence>
<feature type="transmembrane region" description="Helical" evidence="2">
    <location>
        <begin position="53"/>
        <end position="78"/>
    </location>
</feature>
<keyword evidence="2" id="KW-0472">Membrane</keyword>
<keyword evidence="4" id="KW-1185">Reference proteome</keyword>
<feature type="compositionally biased region" description="Polar residues" evidence="1">
    <location>
        <begin position="128"/>
        <end position="141"/>
    </location>
</feature>
<feature type="region of interest" description="Disordered" evidence="1">
    <location>
        <begin position="120"/>
        <end position="163"/>
    </location>
</feature>
<dbReference type="Proteomes" id="UP001304970">
    <property type="component" value="Chromosome"/>
</dbReference>
<keyword evidence="2" id="KW-0812">Transmembrane</keyword>
<name>A0AA96ZX96_9EURY</name>
<evidence type="ECO:0000313" key="3">
    <source>
        <dbReference type="EMBL" id="WNY26812.1"/>
    </source>
</evidence>